<evidence type="ECO:0000256" key="4">
    <source>
        <dbReference type="ARBA" id="ARBA00022496"/>
    </source>
</evidence>
<comment type="subcellular location">
    <subcellularLocation>
        <location evidence="1 11">Cell outer membrane</location>
        <topology evidence="1 11">Multi-pass membrane protein</topology>
    </subcellularLocation>
</comment>
<keyword evidence="2 11" id="KW-0813">Transport</keyword>
<dbReference type="InterPro" id="IPR039426">
    <property type="entry name" value="TonB-dep_rcpt-like"/>
</dbReference>
<comment type="similarity">
    <text evidence="11 12">Belongs to the TonB-dependent receptor family.</text>
</comment>
<dbReference type="Proteomes" id="UP000317894">
    <property type="component" value="Unassembled WGS sequence"/>
</dbReference>
<sequence>MIAKTRLHPQSFLQSCEDGIRGPDMIGSRSGRVLAIGVSALAIGIAQAASAQAPAPAPTEVAVADDAGGIDEIVVTAQRRAERLQDVPLSISAFSQADLRRTDTNDLSRLTNFTPGFNFGKSGFDARPAIRGVRTENVAGNADPTIGFYVDDVYQSRAVQAGQPFIDVQRVEVLRGPQGTLFGRNTYGGAVSVITAVPGDELDFGAEAIYGNYDRIQVQGFVSIPLTETFGVRIAANYEKRDGFVKNIVVPGNDLYDKDTRYIRGTARYAPTENLEIIVRGNYWSEGGNGGQAFGYKPAGILYDPVNLRRSLTNGIYVPFVNSVPLDGIPDINGIDIGTRVNPDPYVTQTQLDAKADLKQYAGSAQVRWSNDDIFARSITSYQQFDYYSNAGDPVGPTGGASVQNRSSDAFSQEFQIGGADTKPLQWIVGLFYFDDKVIDEFRSERVNINDGFNGSGFPNTAKVKSYAAYAQGSYFVTDAIRLTAGGRYTIDDKNFASQGITIIRGVDTVTPNSTFSGSEKFKKFTWRLGADYFITPENLLYSSVSTGFRSGGFNGSAFTNPLIPFAFAPETVRAYEIGSKNRFDDGRFQINVAAYYNDFRDLQIQNGFLSGTPPILLSAIRNAGKAYATGVEIEAIAKPVPELTLNATAAFVKTRYDEYDTTRPGGYATPPGESAIISLAGKRIPYTPATKVTVGGRYDIVTSIGTFTPSANAVMSGKYFNTDYNTVIDVQRSFTKLDLRLAWMSPGDKVGVDLFVNNVTDVAVANRGVFGSQGLNKSFEEPRFYGIRVSFRK</sequence>
<keyword evidence="16" id="KW-1185">Reference proteome</keyword>
<keyword evidence="9 11" id="KW-0472">Membrane</keyword>
<dbReference type="PANTHER" id="PTHR32552">
    <property type="entry name" value="FERRICHROME IRON RECEPTOR-RELATED"/>
    <property type="match status" value="1"/>
</dbReference>
<dbReference type="InterPro" id="IPR000531">
    <property type="entry name" value="Beta-barrel_TonB"/>
</dbReference>
<evidence type="ECO:0000259" key="13">
    <source>
        <dbReference type="Pfam" id="PF00593"/>
    </source>
</evidence>
<evidence type="ECO:0000259" key="14">
    <source>
        <dbReference type="Pfam" id="PF07715"/>
    </source>
</evidence>
<dbReference type="Pfam" id="PF00593">
    <property type="entry name" value="TonB_dep_Rec_b-barrel"/>
    <property type="match status" value="1"/>
</dbReference>
<dbReference type="Gene3D" id="2.40.170.20">
    <property type="entry name" value="TonB-dependent receptor, beta-barrel domain"/>
    <property type="match status" value="2"/>
</dbReference>
<evidence type="ECO:0000313" key="15">
    <source>
        <dbReference type="EMBL" id="TRW17751.1"/>
    </source>
</evidence>
<evidence type="ECO:0000256" key="1">
    <source>
        <dbReference type="ARBA" id="ARBA00004571"/>
    </source>
</evidence>
<feature type="domain" description="TonB-dependent receptor-like beta-barrel" evidence="13">
    <location>
        <begin position="314"/>
        <end position="760"/>
    </location>
</feature>
<dbReference type="Pfam" id="PF07715">
    <property type="entry name" value="Plug"/>
    <property type="match status" value="1"/>
</dbReference>
<evidence type="ECO:0000256" key="8">
    <source>
        <dbReference type="ARBA" id="ARBA00023077"/>
    </source>
</evidence>
<keyword evidence="5 11" id="KW-0812">Transmembrane</keyword>
<evidence type="ECO:0000256" key="3">
    <source>
        <dbReference type="ARBA" id="ARBA00022452"/>
    </source>
</evidence>
<evidence type="ECO:0000313" key="16">
    <source>
        <dbReference type="Proteomes" id="UP000317894"/>
    </source>
</evidence>
<evidence type="ECO:0000256" key="6">
    <source>
        <dbReference type="ARBA" id="ARBA00023004"/>
    </source>
</evidence>
<protein>
    <submittedName>
        <fullName evidence="15">TonB-dependent receptor</fullName>
    </submittedName>
</protein>
<comment type="caution">
    <text evidence="15">The sequence shown here is derived from an EMBL/GenBank/DDBJ whole genome shotgun (WGS) entry which is preliminary data.</text>
</comment>
<evidence type="ECO:0000256" key="2">
    <source>
        <dbReference type="ARBA" id="ARBA00022448"/>
    </source>
</evidence>
<keyword evidence="4" id="KW-0410">Iron transport</keyword>
<dbReference type="GO" id="GO:0006826">
    <property type="term" value="P:iron ion transport"/>
    <property type="evidence" value="ECO:0007669"/>
    <property type="project" value="UniProtKB-KW"/>
</dbReference>
<feature type="domain" description="TonB-dependent receptor plug" evidence="14">
    <location>
        <begin position="84"/>
        <end position="190"/>
    </location>
</feature>
<dbReference type="GO" id="GO:0009279">
    <property type="term" value="C:cell outer membrane"/>
    <property type="evidence" value="ECO:0007669"/>
    <property type="project" value="UniProtKB-SubCell"/>
</dbReference>
<keyword evidence="8 12" id="KW-0798">TonB box</keyword>
<evidence type="ECO:0000256" key="7">
    <source>
        <dbReference type="ARBA" id="ARBA00023065"/>
    </source>
</evidence>
<dbReference type="PANTHER" id="PTHR32552:SF81">
    <property type="entry name" value="TONB-DEPENDENT OUTER MEMBRANE RECEPTOR"/>
    <property type="match status" value="1"/>
</dbReference>
<keyword evidence="15" id="KW-0675">Receptor</keyword>
<dbReference type="InterPro" id="IPR036942">
    <property type="entry name" value="Beta-barrel_TonB_sf"/>
</dbReference>
<evidence type="ECO:0000256" key="10">
    <source>
        <dbReference type="ARBA" id="ARBA00023237"/>
    </source>
</evidence>
<evidence type="ECO:0000256" key="5">
    <source>
        <dbReference type="ARBA" id="ARBA00022692"/>
    </source>
</evidence>
<keyword evidence="10 11" id="KW-0998">Cell outer membrane</keyword>
<keyword evidence="7" id="KW-0406">Ion transport</keyword>
<accession>A0A552UHU0</accession>
<reference evidence="15 16" key="1">
    <citation type="submission" date="2019-07" db="EMBL/GenBank/DDBJ databases">
        <title>Novel species isolated from glacier.</title>
        <authorList>
            <person name="Liu Q."/>
            <person name="Xin Y.-H."/>
        </authorList>
    </citation>
    <scope>NUCLEOTIDE SEQUENCE [LARGE SCALE GENOMIC DNA]</scope>
    <source>
        <strain evidence="15 16">LB1R16</strain>
    </source>
</reference>
<keyword evidence="3 11" id="KW-1134">Transmembrane beta strand</keyword>
<dbReference type="PROSITE" id="PS52016">
    <property type="entry name" value="TONB_DEPENDENT_REC_3"/>
    <property type="match status" value="1"/>
</dbReference>
<organism evidence="15 16">
    <name type="scientific">Glacieibacterium frigidum</name>
    <dbReference type="NCBI Taxonomy" id="2593303"/>
    <lineage>
        <taxon>Bacteria</taxon>
        <taxon>Pseudomonadati</taxon>
        <taxon>Pseudomonadota</taxon>
        <taxon>Alphaproteobacteria</taxon>
        <taxon>Sphingomonadales</taxon>
        <taxon>Sphingosinicellaceae</taxon>
        <taxon>Glacieibacterium</taxon>
    </lineage>
</organism>
<dbReference type="InterPro" id="IPR012910">
    <property type="entry name" value="Plug_dom"/>
</dbReference>
<dbReference type="SUPFAM" id="SSF56935">
    <property type="entry name" value="Porins"/>
    <property type="match status" value="1"/>
</dbReference>
<dbReference type="EMBL" id="VJWA01000001">
    <property type="protein sequence ID" value="TRW17751.1"/>
    <property type="molecule type" value="Genomic_DNA"/>
</dbReference>
<keyword evidence="6" id="KW-0408">Iron</keyword>
<evidence type="ECO:0000256" key="9">
    <source>
        <dbReference type="ARBA" id="ARBA00023136"/>
    </source>
</evidence>
<dbReference type="OrthoDB" id="7051185at2"/>
<evidence type="ECO:0000256" key="12">
    <source>
        <dbReference type="RuleBase" id="RU003357"/>
    </source>
</evidence>
<proteinExistence type="inferred from homology"/>
<dbReference type="AlphaFoldDB" id="A0A552UHU0"/>
<gene>
    <name evidence="15" type="ORF">FMM06_06335</name>
</gene>
<name>A0A552UHU0_9SPHN</name>
<evidence type="ECO:0000256" key="11">
    <source>
        <dbReference type="PROSITE-ProRule" id="PRU01360"/>
    </source>
</evidence>